<evidence type="ECO:0000313" key="2">
    <source>
        <dbReference type="Proteomes" id="UP000094009"/>
    </source>
</evidence>
<dbReference type="AlphaFoldDB" id="A0A853L069"/>
<sequence>MTLGRRTGTVDAMVKRIGTFKMNSNPARHPSRPERISPAAIPQRFARQTWSICRQVLIVLCLPVMLASCYLPEAFTIDLSMERNGDYRLSYRGLLVQPNITQGLLDKSLDAEGEKEKVAKVLADLKRDSAVRQLTYTGRGVFNMVYEKRGNIMREKSFVFVRRQSRILEMFFNSERNTVEIRGGFVPDQYQDRLTALGYQMTGKIEVRTTAGVRSHNAVEFREINGQNRLRWEIQSISDPVPNVILG</sequence>
<gene>
    <name evidence="1" type="ORF">TH4_14045</name>
</gene>
<organism evidence="1 2">
    <name type="scientific">Thalassospira tepidiphila MCCC 1A03514</name>
    <dbReference type="NCBI Taxonomy" id="1177930"/>
    <lineage>
        <taxon>Bacteria</taxon>
        <taxon>Pseudomonadati</taxon>
        <taxon>Pseudomonadota</taxon>
        <taxon>Alphaproteobacteria</taxon>
        <taxon>Rhodospirillales</taxon>
        <taxon>Thalassospiraceae</taxon>
        <taxon>Thalassospira</taxon>
    </lineage>
</organism>
<proteinExistence type="predicted"/>
<reference evidence="1 2" key="1">
    <citation type="submission" date="2014-07" db="EMBL/GenBank/DDBJ databases">
        <title>Draft genome sequence of Thalassospira tepidiphila 1-1B.</title>
        <authorList>
            <person name="Lai Q."/>
            <person name="Shao Z."/>
        </authorList>
    </citation>
    <scope>NUCLEOTIDE SEQUENCE [LARGE SCALE GENOMIC DNA]</scope>
    <source>
        <strain evidence="1 2">MCCC 1A03514</strain>
    </source>
</reference>
<evidence type="ECO:0000313" key="1">
    <source>
        <dbReference type="EMBL" id="OAZ09565.1"/>
    </source>
</evidence>
<protein>
    <submittedName>
        <fullName evidence="1">Uncharacterized protein</fullName>
    </submittedName>
</protein>
<dbReference type="EMBL" id="JPVZ01000005">
    <property type="protein sequence ID" value="OAZ09565.1"/>
    <property type="molecule type" value="Genomic_DNA"/>
</dbReference>
<name>A0A853L069_9PROT</name>
<dbReference type="Proteomes" id="UP000094009">
    <property type="component" value="Unassembled WGS sequence"/>
</dbReference>
<accession>A0A853L069</accession>
<comment type="caution">
    <text evidence="1">The sequence shown here is derived from an EMBL/GenBank/DDBJ whole genome shotgun (WGS) entry which is preliminary data.</text>
</comment>